<feature type="transmembrane region" description="Helical" evidence="6">
    <location>
        <begin position="180"/>
        <end position="208"/>
    </location>
</feature>
<protein>
    <recommendedName>
        <fullName evidence="6">Serpentine receptor class gamma</fullName>
    </recommendedName>
</protein>
<evidence type="ECO:0000256" key="5">
    <source>
        <dbReference type="ARBA" id="ARBA00023136"/>
    </source>
</evidence>
<evidence type="ECO:0000256" key="1">
    <source>
        <dbReference type="ARBA" id="ARBA00004141"/>
    </source>
</evidence>
<keyword evidence="3 6" id="KW-0812">Transmembrane</keyword>
<dbReference type="AlphaFoldDB" id="A0AAD4N500"/>
<dbReference type="EMBL" id="JAKKPZ010000012">
    <property type="protein sequence ID" value="KAI1715040.1"/>
    <property type="molecule type" value="Genomic_DNA"/>
</dbReference>
<feature type="transmembrane region" description="Helical" evidence="6">
    <location>
        <begin position="128"/>
        <end position="150"/>
    </location>
</feature>
<dbReference type="GO" id="GO:0007606">
    <property type="term" value="P:sensory perception of chemical stimulus"/>
    <property type="evidence" value="ECO:0007669"/>
    <property type="project" value="UniProtKB-UniRule"/>
</dbReference>
<evidence type="ECO:0000256" key="3">
    <source>
        <dbReference type="ARBA" id="ARBA00022692"/>
    </source>
</evidence>
<evidence type="ECO:0000256" key="2">
    <source>
        <dbReference type="ARBA" id="ARBA00005692"/>
    </source>
</evidence>
<evidence type="ECO:0000313" key="8">
    <source>
        <dbReference type="Proteomes" id="UP001201812"/>
    </source>
</evidence>
<evidence type="ECO:0000313" key="7">
    <source>
        <dbReference type="EMBL" id="KAI1715040.1"/>
    </source>
</evidence>
<reference evidence="7" key="1">
    <citation type="submission" date="2022-01" db="EMBL/GenBank/DDBJ databases">
        <title>Genome Sequence Resource for Two Populations of Ditylenchus destructor, the Migratory Endoparasitic Phytonematode.</title>
        <authorList>
            <person name="Zhang H."/>
            <person name="Lin R."/>
            <person name="Xie B."/>
        </authorList>
    </citation>
    <scope>NUCLEOTIDE SEQUENCE</scope>
    <source>
        <strain evidence="7">BazhouSP</strain>
    </source>
</reference>
<keyword evidence="5 6" id="KW-0472">Membrane</keyword>
<gene>
    <name evidence="7" type="ORF">DdX_08318</name>
</gene>
<keyword evidence="4 6" id="KW-1133">Transmembrane helix</keyword>
<feature type="transmembrane region" description="Helical" evidence="6">
    <location>
        <begin position="6"/>
        <end position="26"/>
    </location>
</feature>
<dbReference type="PANTHER" id="PTHR31627:SF42">
    <property type="entry name" value="G_PROTEIN_RECEP_F1_2 DOMAIN-CONTAINING PROTEIN-RELATED"/>
    <property type="match status" value="1"/>
</dbReference>
<evidence type="ECO:0000256" key="6">
    <source>
        <dbReference type="RuleBase" id="RU280813"/>
    </source>
</evidence>
<evidence type="ECO:0000256" key="4">
    <source>
        <dbReference type="ARBA" id="ARBA00022989"/>
    </source>
</evidence>
<dbReference type="GO" id="GO:0004888">
    <property type="term" value="F:transmembrane signaling receptor activity"/>
    <property type="evidence" value="ECO:0007669"/>
    <property type="project" value="InterPro"/>
</dbReference>
<dbReference type="InterPro" id="IPR000609">
    <property type="entry name" value="7TM_GPCR_serpentine_rcpt_Srg"/>
</dbReference>
<dbReference type="GO" id="GO:0016020">
    <property type="term" value="C:membrane"/>
    <property type="evidence" value="ECO:0007669"/>
    <property type="project" value="UniProtKB-SubCell"/>
</dbReference>
<feature type="transmembrane region" description="Helical" evidence="6">
    <location>
        <begin position="229"/>
        <end position="252"/>
    </location>
</feature>
<feature type="transmembrane region" description="Helical" evidence="6">
    <location>
        <begin position="47"/>
        <end position="65"/>
    </location>
</feature>
<comment type="subcellular location">
    <subcellularLocation>
        <location evidence="1">Membrane</location>
        <topology evidence="1">Multi-pass membrane protein</topology>
    </subcellularLocation>
</comment>
<dbReference type="Pfam" id="PF02118">
    <property type="entry name" value="Srg"/>
    <property type="match status" value="1"/>
</dbReference>
<feature type="transmembrane region" description="Helical" evidence="6">
    <location>
        <begin position="272"/>
        <end position="290"/>
    </location>
</feature>
<feature type="transmembrane region" description="Helical" evidence="6">
    <location>
        <begin position="77"/>
        <end position="97"/>
    </location>
</feature>
<name>A0AAD4N500_9BILA</name>
<sequence>MSAYNSLLPFFFAIAIGVPSALLYVAESYTIIVNHKRISSSPFFHLFVLRTIPSLLSVICAYVGGHRFGRAGWFLQFYQNCPQFLILFCFFIGYWSFHAENIASTSMLLNRLSSICIPVIHDKIWRRYLVPLSILATFVIPTIICHRIFWLKVFIRVQADNFTFTLDTVGRDTSDSNGGNYYACVSAIVFLFICTFLNVATVIAYRYHRKKIGGSFAQDSDSDRVKIKLTMYAVATFLGQLLMCCYYILIYYCIVVGESSELVFLTTFNQWAWINDLSTLTIPAWMLLWASTHIRTLMAVTFLRNGPVERIWRIRSDGNISKRGSDSRARSIYSNSIDVRVNQSVGYRKSLPFVKVYSG</sequence>
<organism evidence="7 8">
    <name type="scientific">Ditylenchus destructor</name>
    <dbReference type="NCBI Taxonomy" id="166010"/>
    <lineage>
        <taxon>Eukaryota</taxon>
        <taxon>Metazoa</taxon>
        <taxon>Ecdysozoa</taxon>
        <taxon>Nematoda</taxon>
        <taxon>Chromadorea</taxon>
        <taxon>Rhabditida</taxon>
        <taxon>Tylenchina</taxon>
        <taxon>Tylenchomorpha</taxon>
        <taxon>Sphaerularioidea</taxon>
        <taxon>Anguinidae</taxon>
        <taxon>Anguininae</taxon>
        <taxon>Ditylenchus</taxon>
    </lineage>
</organism>
<comment type="similarity">
    <text evidence="2 6">Belongs to the nematode receptor-like protein srg family.</text>
</comment>
<dbReference type="Proteomes" id="UP001201812">
    <property type="component" value="Unassembled WGS sequence"/>
</dbReference>
<dbReference type="PANTHER" id="PTHR31627">
    <property type="entry name" value="SERPENTINE RECEPTOR CLASS GAMMA-RELATED"/>
    <property type="match status" value="1"/>
</dbReference>
<dbReference type="InterPro" id="IPR051119">
    <property type="entry name" value="Nematode_SR-like"/>
</dbReference>
<comment type="caution">
    <text evidence="7">The sequence shown here is derived from an EMBL/GenBank/DDBJ whole genome shotgun (WGS) entry which is preliminary data.</text>
</comment>
<proteinExistence type="inferred from homology"/>
<keyword evidence="8" id="KW-1185">Reference proteome</keyword>
<accession>A0AAD4N500</accession>